<dbReference type="PROSITE" id="PS50850">
    <property type="entry name" value="MFS"/>
    <property type="match status" value="1"/>
</dbReference>
<dbReference type="FunFam" id="1.20.1720.10:FF:000012">
    <property type="entry name" value="MFS toxin efflux pump (AflT)"/>
    <property type="match status" value="1"/>
</dbReference>
<dbReference type="GO" id="GO:0005886">
    <property type="term" value="C:plasma membrane"/>
    <property type="evidence" value="ECO:0007669"/>
    <property type="project" value="TreeGrafter"/>
</dbReference>
<dbReference type="SUPFAM" id="SSF103473">
    <property type="entry name" value="MFS general substrate transporter"/>
    <property type="match status" value="1"/>
</dbReference>
<comment type="subcellular location">
    <subcellularLocation>
        <location evidence="1">Membrane</location>
        <topology evidence="1">Multi-pass membrane protein</topology>
    </subcellularLocation>
</comment>
<dbReference type="CDD" id="cd17502">
    <property type="entry name" value="MFS_Azr1_MDR_like"/>
    <property type="match status" value="1"/>
</dbReference>
<feature type="compositionally biased region" description="Polar residues" evidence="6">
    <location>
        <begin position="14"/>
        <end position="25"/>
    </location>
</feature>
<accession>A0A1T3CQT0</accession>
<feature type="transmembrane region" description="Helical" evidence="7">
    <location>
        <begin position="326"/>
        <end position="347"/>
    </location>
</feature>
<dbReference type="PANTHER" id="PTHR23501:SF177">
    <property type="entry name" value="MAJOR FACILITATOR SUPERFAMILY (MFS) PROFILE DOMAIN-CONTAINING PROTEIN-RELATED"/>
    <property type="match status" value="1"/>
</dbReference>
<feature type="transmembrane region" description="Helical" evidence="7">
    <location>
        <begin position="122"/>
        <end position="145"/>
    </location>
</feature>
<sequence>MSGDYSATRKSDNVDTSTTASQEDSSLAPEQPEKLVGTSEVAAVSNNEPTADEYPHGLRLITLVLAINLAMFLASLDQTILGTAIPKITDEFHGLSQVSWYGSAYFMCLGGFQSTWGKVYKYFPLKISFAIAVFVFELGSLICGVARNSNTFIVGRAIAGIGGAGITSGSTVILAFSAEPAKRPTLMSTMGVTYCIAFILGPLIGGAFSEKVTWRWCFYINLPIGGLAMALFFLFFRTPSVSTTQDATLKEKLLHMDPVGTVLAMGGIISFILALQYAGVSHAWNSSVVIGLLVGFVLIMVTLAAWEYFQGDYAMLPYRLFKRRVMWAGGIFQFFFVGCYFLLLFYLPIYFQSIKGVSAIHSGVDNLPLVLSACLFIIMGGAAVEKTHMATPYMTAGAAVAAVATGLLYTLDVDTSSGKWIGYQVLVGAGLAFPFQNALNILQAEVDADDMSPATSSLYFFQILGGAFSISAAQAAFNNRLLHSLTTNAPGVSPLLVLATGASDLRSVFSADELPGVILSYMDGLKAAFAVSVGLVGTAFLVSFIVPWKKINLKPGEAVAMA</sequence>
<feature type="transmembrane region" description="Helical" evidence="7">
    <location>
        <begin position="367"/>
        <end position="384"/>
    </location>
</feature>
<evidence type="ECO:0000256" key="2">
    <source>
        <dbReference type="ARBA" id="ARBA00022448"/>
    </source>
</evidence>
<feature type="transmembrane region" description="Helical" evidence="7">
    <location>
        <begin position="57"/>
        <end position="77"/>
    </location>
</feature>
<dbReference type="InterPro" id="IPR020846">
    <property type="entry name" value="MFS_dom"/>
</dbReference>
<feature type="transmembrane region" description="Helical" evidence="7">
    <location>
        <begin position="184"/>
        <end position="204"/>
    </location>
</feature>
<feature type="region of interest" description="Disordered" evidence="6">
    <location>
        <begin position="1"/>
        <end position="34"/>
    </location>
</feature>
<evidence type="ECO:0000313" key="10">
    <source>
        <dbReference type="Proteomes" id="UP000191004"/>
    </source>
</evidence>
<feature type="transmembrane region" description="Helical" evidence="7">
    <location>
        <begin position="459"/>
        <end position="477"/>
    </location>
</feature>
<organism evidence="9 10">
    <name type="scientific">Trichoderma guizhouense</name>
    <dbReference type="NCBI Taxonomy" id="1491466"/>
    <lineage>
        <taxon>Eukaryota</taxon>
        <taxon>Fungi</taxon>
        <taxon>Dikarya</taxon>
        <taxon>Ascomycota</taxon>
        <taxon>Pezizomycotina</taxon>
        <taxon>Sordariomycetes</taxon>
        <taxon>Hypocreomycetidae</taxon>
        <taxon>Hypocreales</taxon>
        <taxon>Hypocreaceae</taxon>
        <taxon>Trichoderma</taxon>
    </lineage>
</organism>
<feature type="transmembrane region" description="Helical" evidence="7">
    <location>
        <begin position="529"/>
        <end position="548"/>
    </location>
</feature>
<dbReference type="Pfam" id="PF07690">
    <property type="entry name" value="MFS_1"/>
    <property type="match status" value="1"/>
</dbReference>
<keyword evidence="2" id="KW-0813">Transport</keyword>
<evidence type="ECO:0000256" key="5">
    <source>
        <dbReference type="ARBA" id="ARBA00023136"/>
    </source>
</evidence>
<evidence type="ECO:0000256" key="4">
    <source>
        <dbReference type="ARBA" id="ARBA00022989"/>
    </source>
</evidence>
<dbReference type="Gene3D" id="1.20.1250.20">
    <property type="entry name" value="MFS general substrate transporter like domains"/>
    <property type="match status" value="1"/>
</dbReference>
<dbReference type="FunFam" id="1.20.1250.20:FF:000196">
    <property type="entry name" value="MFS toxin efflux pump (AflT)"/>
    <property type="match status" value="1"/>
</dbReference>
<dbReference type="AlphaFoldDB" id="A0A1T3CQT0"/>
<keyword evidence="3 7" id="KW-0812">Transmembrane</keyword>
<comment type="caution">
    <text evidence="9">The sequence shown here is derived from an EMBL/GenBank/DDBJ whole genome shotgun (WGS) entry which is preliminary data.</text>
</comment>
<evidence type="ECO:0000256" key="6">
    <source>
        <dbReference type="SAM" id="MobiDB-lite"/>
    </source>
</evidence>
<feature type="transmembrane region" description="Helical" evidence="7">
    <location>
        <begin position="256"/>
        <end position="275"/>
    </location>
</feature>
<dbReference type="GO" id="GO:0022857">
    <property type="term" value="F:transmembrane transporter activity"/>
    <property type="evidence" value="ECO:0007669"/>
    <property type="project" value="InterPro"/>
</dbReference>
<keyword evidence="4 7" id="KW-1133">Transmembrane helix</keyword>
<reference evidence="9 10" key="1">
    <citation type="submission" date="2016-04" db="EMBL/GenBank/DDBJ databases">
        <title>Multiple horizontal gene transfer events from other fungi enriched the ability of the initially mycotrophic fungus Trichoderma (Ascomycota) to feed on dead plant biomass.</title>
        <authorList>
            <person name="Atanasova L."/>
            <person name="Chenthamara K."/>
            <person name="Zhang J."/>
            <person name="Grujic M."/>
            <person name="Henrissat B."/>
            <person name="Kuo A."/>
            <person name="Aertz A."/>
            <person name="Salamov A."/>
            <person name="Lipzen A."/>
            <person name="Labutti K."/>
            <person name="Barry K."/>
            <person name="Miao Y."/>
            <person name="Rahimi M.J."/>
            <person name="Shen Q."/>
            <person name="Grigoriev I.V."/>
            <person name="Kubicek C.P."/>
            <person name="Druzhinina I.S."/>
        </authorList>
    </citation>
    <scope>NUCLEOTIDE SEQUENCE [LARGE SCALE GENOMIC DNA]</scope>
    <source>
        <strain evidence="9 10">NJAU 4742</strain>
    </source>
</reference>
<feature type="transmembrane region" description="Helical" evidence="7">
    <location>
        <begin position="157"/>
        <end position="178"/>
    </location>
</feature>
<dbReference type="EMBL" id="LVVK01000009">
    <property type="protein sequence ID" value="OPB43454.1"/>
    <property type="molecule type" value="Genomic_DNA"/>
</dbReference>
<evidence type="ECO:0000256" key="3">
    <source>
        <dbReference type="ARBA" id="ARBA00022692"/>
    </source>
</evidence>
<name>A0A1T3CQT0_9HYPO</name>
<feature type="domain" description="Major facilitator superfamily (MFS) profile" evidence="8">
    <location>
        <begin position="63"/>
        <end position="562"/>
    </location>
</feature>
<protein>
    <recommendedName>
        <fullName evidence="8">Major facilitator superfamily (MFS) profile domain-containing protein</fullName>
    </recommendedName>
</protein>
<proteinExistence type="predicted"/>
<feature type="transmembrane region" description="Helical" evidence="7">
    <location>
        <begin position="216"/>
        <end position="236"/>
    </location>
</feature>
<gene>
    <name evidence="9" type="ORF">A0O28_0106450</name>
</gene>
<keyword evidence="10" id="KW-1185">Reference proteome</keyword>
<keyword evidence="5 7" id="KW-0472">Membrane</keyword>
<dbReference type="Gene3D" id="1.20.1720.10">
    <property type="entry name" value="Multidrug resistance protein D"/>
    <property type="match status" value="1"/>
</dbReference>
<feature type="transmembrane region" description="Helical" evidence="7">
    <location>
        <begin position="421"/>
        <end position="439"/>
    </location>
</feature>
<evidence type="ECO:0000256" key="1">
    <source>
        <dbReference type="ARBA" id="ARBA00004141"/>
    </source>
</evidence>
<dbReference type="InterPro" id="IPR011701">
    <property type="entry name" value="MFS"/>
</dbReference>
<dbReference type="Proteomes" id="UP000191004">
    <property type="component" value="Unassembled WGS sequence"/>
</dbReference>
<evidence type="ECO:0000313" key="9">
    <source>
        <dbReference type="EMBL" id="OPB43454.1"/>
    </source>
</evidence>
<dbReference type="InterPro" id="IPR036259">
    <property type="entry name" value="MFS_trans_sf"/>
</dbReference>
<evidence type="ECO:0000259" key="8">
    <source>
        <dbReference type="PROSITE" id="PS50850"/>
    </source>
</evidence>
<dbReference type="OrthoDB" id="10021397at2759"/>
<dbReference type="PANTHER" id="PTHR23501">
    <property type="entry name" value="MAJOR FACILITATOR SUPERFAMILY"/>
    <property type="match status" value="1"/>
</dbReference>
<feature type="transmembrane region" description="Helical" evidence="7">
    <location>
        <begin position="287"/>
        <end position="306"/>
    </location>
</feature>
<evidence type="ECO:0000256" key="7">
    <source>
        <dbReference type="SAM" id="Phobius"/>
    </source>
</evidence>